<proteinExistence type="predicted"/>
<dbReference type="GO" id="GO:0017150">
    <property type="term" value="F:tRNA dihydrouridine synthase activity"/>
    <property type="evidence" value="ECO:0007669"/>
    <property type="project" value="TreeGrafter"/>
</dbReference>
<protein>
    <recommendedName>
        <fullName evidence="1">DUS-like FMN-binding domain-containing protein</fullName>
    </recommendedName>
</protein>
<dbReference type="SUPFAM" id="SSF51395">
    <property type="entry name" value="FMN-linked oxidoreductases"/>
    <property type="match status" value="1"/>
</dbReference>
<dbReference type="InParanoid" id="A0A672JK63"/>
<sequence>KVLKILTNVFKYNCDICFTPMIVAADFLRSIKARDSEFTTNQVNDRPLIVQFAAHDAQTLADAACVVAPYSYRVKAVKHLCFQYSII</sequence>
<evidence type="ECO:0000313" key="2">
    <source>
        <dbReference type="Ensembl" id="ENSSFAP00005053544.1"/>
    </source>
</evidence>
<reference evidence="2" key="3">
    <citation type="submission" date="2025-09" db="UniProtKB">
        <authorList>
            <consortium name="Ensembl"/>
        </authorList>
    </citation>
    <scope>IDENTIFICATION</scope>
</reference>
<keyword evidence="3" id="KW-1185">Reference proteome</keyword>
<evidence type="ECO:0000313" key="3">
    <source>
        <dbReference type="Proteomes" id="UP000472267"/>
    </source>
</evidence>
<reference evidence="2" key="1">
    <citation type="submission" date="2019-06" db="EMBL/GenBank/DDBJ databases">
        <authorList>
            <consortium name="Wellcome Sanger Institute Data Sharing"/>
        </authorList>
    </citation>
    <scope>NUCLEOTIDE SEQUENCE [LARGE SCALE GENOMIC DNA]</scope>
</reference>
<feature type="domain" description="DUS-like FMN-binding" evidence="1">
    <location>
        <begin position="9"/>
        <end position="71"/>
    </location>
</feature>
<dbReference type="PANTHER" id="PTHR11082:SF31">
    <property type="entry name" value="TRNA-DIHYDROURIDINE(20A_20B) SYNTHASE [NAD(P)+]-LIKE"/>
    <property type="match status" value="1"/>
</dbReference>
<dbReference type="Proteomes" id="UP000472267">
    <property type="component" value="Chromosome 14"/>
</dbReference>
<dbReference type="AlphaFoldDB" id="A0A672JK63"/>
<accession>A0A672JK63</accession>
<dbReference type="Pfam" id="PF01207">
    <property type="entry name" value="Dus"/>
    <property type="match status" value="1"/>
</dbReference>
<dbReference type="PANTHER" id="PTHR11082">
    <property type="entry name" value="TRNA-DIHYDROURIDINE SYNTHASE"/>
    <property type="match status" value="1"/>
</dbReference>
<dbReference type="Ensembl" id="ENSSFAT00005055221.1">
    <property type="protein sequence ID" value="ENSSFAP00005053544.1"/>
    <property type="gene ID" value="ENSSFAG00005025572.1"/>
</dbReference>
<reference evidence="2" key="2">
    <citation type="submission" date="2025-08" db="UniProtKB">
        <authorList>
            <consortium name="Ensembl"/>
        </authorList>
    </citation>
    <scope>IDENTIFICATION</scope>
</reference>
<dbReference type="InterPro" id="IPR035587">
    <property type="entry name" value="DUS-like_FMN-bd"/>
</dbReference>
<dbReference type="Gene3D" id="3.20.20.70">
    <property type="entry name" value="Aldolase class I"/>
    <property type="match status" value="1"/>
</dbReference>
<evidence type="ECO:0000259" key="1">
    <source>
        <dbReference type="Pfam" id="PF01207"/>
    </source>
</evidence>
<dbReference type="InterPro" id="IPR013785">
    <property type="entry name" value="Aldolase_TIM"/>
</dbReference>
<name>A0A672JK63_SALFA</name>
<organism evidence="2 3">
    <name type="scientific">Salarias fasciatus</name>
    <name type="common">Jewelled blenny</name>
    <name type="synonym">Blennius fasciatus</name>
    <dbReference type="NCBI Taxonomy" id="181472"/>
    <lineage>
        <taxon>Eukaryota</taxon>
        <taxon>Metazoa</taxon>
        <taxon>Chordata</taxon>
        <taxon>Craniata</taxon>
        <taxon>Vertebrata</taxon>
        <taxon>Euteleostomi</taxon>
        <taxon>Actinopterygii</taxon>
        <taxon>Neopterygii</taxon>
        <taxon>Teleostei</taxon>
        <taxon>Neoteleostei</taxon>
        <taxon>Acanthomorphata</taxon>
        <taxon>Ovalentaria</taxon>
        <taxon>Blenniimorphae</taxon>
        <taxon>Blenniiformes</taxon>
        <taxon>Blennioidei</taxon>
        <taxon>Blenniidae</taxon>
        <taxon>Salariinae</taxon>
        <taxon>Salarias</taxon>
    </lineage>
</organism>